<dbReference type="EMBL" id="LGIA01000032">
    <property type="protein sequence ID" value="KOH46323.1"/>
    <property type="molecule type" value="Genomic_DNA"/>
</dbReference>
<organism evidence="2 3">
    <name type="scientific">Sunxiuqinia dokdonensis</name>
    <dbReference type="NCBI Taxonomy" id="1409788"/>
    <lineage>
        <taxon>Bacteria</taxon>
        <taxon>Pseudomonadati</taxon>
        <taxon>Bacteroidota</taxon>
        <taxon>Bacteroidia</taxon>
        <taxon>Marinilabiliales</taxon>
        <taxon>Prolixibacteraceae</taxon>
        <taxon>Sunxiuqinia</taxon>
    </lineage>
</organism>
<keyword evidence="3" id="KW-1185">Reference proteome</keyword>
<dbReference type="Gene3D" id="3.40.1190.20">
    <property type="match status" value="1"/>
</dbReference>
<evidence type="ECO:0000259" key="1">
    <source>
        <dbReference type="Pfam" id="PF00294"/>
    </source>
</evidence>
<dbReference type="Proteomes" id="UP000036958">
    <property type="component" value="Unassembled WGS sequence"/>
</dbReference>
<gene>
    <name evidence="2" type="ORF">NC99_08600</name>
</gene>
<protein>
    <submittedName>
        <fullName evidence="2">Ribokinase</fullName>
    </submittedName>
</protein>
<dbReference type="InterPro" id="IPR011611">
    <property type="entry name" value="PfkB_dom"/>
</dbReference>
<dbReference type="AlphaFoldDB" id="A0A0L8VD94"/>
<evidence type="ECO:0000313" key="3">
    <source>
        <dbReference type="Proteomes" id="UP000036958"/>
    </source>
</evidence>
<dbReference type="GO" id="GO:0016301">
    <property type="term" value="F:kinase activity"/>
    <property type="evidence" value="ECO:0007669"/>
    <property type="project" value="UniProtKB-KW"/>
</dbReference>
<reference evidence="3" key="1">
    <citation type="submission" date="2015-07" db="EMBL/GenBank/DDBJ databases">
        <title>Genome sequencing of Sunxiuqinia dokdonensis strain SK.</title>
        <authorList>
            <person name="Ahn S."/>
            <person name="Kim B.-C."/>
        </authorList>
    </citation>
    <scope>NUCLEOTIDE SEQUENCE [LARGE SCALE GENOMIC DNA]</scope>
    <source>
        <strain evidence="3">SK</strain>
    </source>
</reference>
<keyword evidence="2" id="KW-0808">Transferase</keyword>
<feature type="domain" description="Carbohydrate kinase PfkB" evidence="1">
    <location>
        <begin position="8"/>
        <end position="63"/>
    </location>
</feature>
<dbReference type="SUPFAM" id="SSF53613">
    <property type="entry name" value="Ribokinase-like"/>
    <property type="match status" value="1"/>
</dbReference>
<sequence length="69" mass="7861">MKTYNQIDFLPVPKVETIDTLGAGDFFHGAFCYHVLTKNSFRDALQKAADFASKTCSFKGTRQWLNKLK</sequence>
<dbReference type="Pfam" id="PF00294">
    <property type="entry name" value="PfkB"/>
    <property type="match status" value="1"/>
</dbReference>
<name>A0A0L8VD94_9BACT</name>
<proteinExistence type="predicted"/>
<comment type="caution">
    <text evidence="2">The sequence shown here is derived from an EMBL/GenBank/DDBJ whole genome shotgun (WGS) entry which is preliminary data.</text>
</comment>
<dbReference type="InterPro" id="IPR029056">
    <property type="entry name" value="Ribokinase-like"/>
</dbReference>
<accession>A0A0L8VD94</accession>
<evidence type="ECO:0000313" key="2">
    <source>
        <dbReference type="EMBL" id="KOH46323.1"/>
    </source>
</evidence>
<dbReference type="STRING" id="1409788.NC99_08600"/>
<keyword evidence="2" id="KW-0418">Kinase</keyword>